<dbReference type="PIRSF" id="PIRSF016661">
    <property type="entry name" value="BioY"/>
    <property type="match status" value="1"/>
</dbReference>
<dbReference type="PANTHER" id="PTHR34295:SF4">
    <property type="entry name" value="BIOTIN TRANSPORTER BIOY-RELATED"/>
    <property type="match status" value="1"/>
</dbReference>
<keyword evidence="7 8" id="KW-0472">Membrane</keyword>
<dbReference type="Pfam" id="PF02632">
    <property type="entry name" value="BioY"/>
    <property type="match status" value="1"/>
</dbReference>
<dbReference type="PANTHER" id="PTHR34295">
    <property type="entry name" value="BIOTIN TRANSPORTER BIOY"/>
    <property type="match status" value="1"/>
</dbReference>
<gene>
    <name evidence="10" type="ORF">ACFOES_08000</name>
</gene>
<dbReference type="Proteomes" id="UP001595443">
    <property type="component" value="Unassembled WGS sequence"/>
</dbReference>
<dbReference type="Gene3D" id="1.10.1760.20">
    <property type="match status" value="1"/>
</dbReference>
<feature type="transmembrane region" description="Helical" evidence="9">
    <location>
        <begin position="30"/>
        <end position="48"/>
    </location>
</feature>
<keyword evidence="5 9" id="KW-0812">Transmembrane</keyword>
<dbReference type="InterPro" id="IPR003784">
    <property type="entry name" value="BioY"/>
</dbReference>
<evidence type="ECO:0000256" key="8">
    <source>
        <dbReference type="PIRNR" id="PIRNR016661"/>
    </source>
</evidence>
<evidence type="ECO:0000256" key="1">
    <source>
        <dbReference type="ARBA" id="ARBA00004651"/>
    </source>
</evidence>
<sequence length="184" mass="19338">MDTRDIVFVALFAAIMAALAVFPPITLPVIAVPITAQSLGVMLAGGVLGAKRGGLALLLFLGLVAIGLPLLAGGRGGFGVFLGPTGGYLIGWFVAAWAIGLMTEMFWNRLNYLNAFFSCFVGGIVLLYGIGIPWSAFVAKIPLTTAFMGSMPFVPGDIVKCLIAAMVMVAVKRSYPIIEPRQEA</sequence>
<feature type="transmembrane region" description="Helical" evidence="9">
    <location>
        <begin position="112"/>
        <end position="132"/>
    </location>
</feature>
<evidence type="ECO:0000256" key="4">
    <source>
        <dbReference type="ARBA" id="ARBA00022475"/>
    </source>
</evidence>
<dbReference type="RefSeq" id="WP_377832681.1">
    <property type="nucleotide sequence ID" value="NZ_JBHRSK010000004.1"/>
</dbReference>
<keyword evidence="11" id="KW-1185">Reference proteome</keyword>
<evidence type="ECO:0000256" key="7">
    <source>
        <dbReference type="ARBA" id="ARBA00023136"/>
    </source>
</evidence>
<feature type="transmembrane region" description="Helical" evidence="9">
    <location>
        <begin position="152"/>
        <end position="171"/>
    </location>
</feature>
<evidence type="ECO:0000256" key="3">
    <source>
        <dbReference type="ARBA" id="ARBA00022448"/>
    </source>
</evidence>
<evidence type="ECO:0000256" key="5">
    <source>
        <dbReference type="ARBA" id="ARBA00022692"/>
    </source>
</evidence>
<comment type="caution">
    <text evidence="10">The sequence shown here is derived from an EMBL/GenBank/DDBJ whole genome shotgun (WGS) entry which is preliminary data.</text>
</comment>
<feature type="transmembrane region" description="Helical" evidence="9">
    <location>
        <begin position="55"/>
        <end position="72"/>
    </location>
</feature>
<feature type="transmembrane region" description="Helical" evidence="9">
    <location>
        <begin position="78"/>
        <end position="100"/>
    </location>
</feature>
<proteinExistence type="inferred from homology"/>
<evidence type="ECO:0000256" key="2">
    <source>
        <dbReference type="ARBA" id="ARBA00010692"/>
    </source>
</evidence>
<keyword evidence="4 8" id="KW-1003">Cell membrane</keyword>
<protein>
    <recommendedName>
        <fullName evidence="8">Biotin transporter</fullName>
    </recommendedName>
</protein>
<evidence type="ECO:0000256" key="6">
    <source>
        <dbReference type="ARBA" id="ARBA00022989"/>
    </source>
</evidence>
<keyword evidence="6 9" id="KW-1133">Transmembrane helix</keyword>
<name>A0ABV7AG98_9RHOB</name>
<keyword evidence="3 8" id="KW-0813">Transport</keyword>
<comment type="subcellular location">
    <subcellularLocation>
        <location evidence="1 8">Cell membrane</location>
        <topology evidence="1 8">Multi-pass membrane protein</topology>
    </subcellularLocation>
</comment>
<organism evidence="10 11">
    <name type="scientific">Acidimangrovimonas pyrenivorans</name>
    <dbReference type="NCBI Taxonomy" id="2030798"/>
    <lineage>
        <taxon>Bacteria</taxon>
        <taxon>Pseudomonadati</taxon>
        <taxon>Pseudomonadota</taxon>
        <taxon>Alphaproteobacteria</taxon>
        <taxon>Rhodobacterales</taxon>
        <taxon>Paracoccaceae</taxon>
        <taxon>Acidimangrovimonas</taxon>
    </lineage>
</organism>
<evidence type="ECO:0000313" key="10">
    <source>
        <dbReference type="EMBL" id="MFC2968032.1"/>
    </source>
</evidence>
<evidence type="ECO:0000313" key="11">
    <source>
        <dbReference type="Proteomes" id="UP001595443"/>
    </source>
</evidence>
<accession>A0ABV7AG98</accession>
<comment type="similarity">
    <text evidence="2 8">Belongs to the BioY family.</text>
</comment>
<evidence type="ECO:0000256" key="9">
    <source>
        <dbReference type="SAM" id="Phobius"/>
    </source>
</evidence>
<reference evidence="11" key="1">
    <citation type="journal article" date="2019" name="Int. J. Syst. Evol. Microbiol.">
        <title>The Global Catalogue of Microorganisms (GCM) 10K type strain sequencing project: providing services to taxonomists for standard genome sequencing and annotation.</title>
        <authorList>
            <consortium name="The Broad Institute Genomics Platform"/>
            <consortium name="The Broad Institute Genome Sequencing Center for Infectious Disease"/>
            <person name="Wu L."/>
            <person name="Ma J."/>
        </authorList>
    </citation>
    <scope>NUCLEOTIDE SEQUENCE [LARGE SCALE GENOMIC DNA]</scope>
    <source>
        <strain evidence="11">KCTC 62192</strain>
    </source>
</reference>
<dbReference type="EMBL" id="JBHRSK010000004">
    <property type="protein sequence ID" value="MFC2968032.1"/>
    <property type="molecule type" value="Genomic_DNA"/>
</dbReference>